<keyword evidence="1" id="KW-1133">Transmembrane helix</keyword>
<feature type="transmembrane region" description="Helical" evidence="1">
    <location>
        <begin position="168"/>
        <end position="197"/>
    </location>
</feature>
<comment type="caution">
    <text evidence="2">The sequence shown here is derived from an EMBL/GenBank/DDBJ whole genome shotgun (WGS) entry which is preliminary data.</text>
</comment>
<dbReference type="Proteomes" id="UP000033375">
    <property type="component" value="Unassembled WGS sequence"/>
</dbReference>
<protein>
    <submittedName>
        <fullName evidence="2">MalA protein</fullName>
    </submittedName>
</protein>
<reference evidence="2 3" key="1">
    <citation type="submission" date="2015-02" db="EMBL/GenBank/DDBJ databases">
        <title>Evolution of amylase-binding proteins of oral streptococcal species.</title>
        <authorList>
            <person name="Haase E.M."/>
        </authorList>
    </citation>
    <scope>NUCLEOTIDE SEQUENCE [LARGE SCALE GENOMIC DNA]</scope>
    <source>
        <strain evidence="3">UB10712</strain>
    </source>
</reference>
<dbReference type="RefSeq" id="WP_045634497.1">
    <property type="nucleotide sequence ID" value="NZ_JADPDF010000002.1"/>
</dbReference>
<sequence>MYPYPFNYFSSIFQFKKAFTNRKLLSWFQLIFTSLFLISLTLIPLALQTAAKESYPLDTFIDQVFQPLDESAMRELSNHVQIKDGQLTYDSHFGVQKNKAGQVIIGHHKDTRPGDKLTLYFDKDHLLISKSKKELAAIRYQAINQEALKDKKSLSEAISKDWFQQNRLIISLFLLLVSGLLLTFNFFIVTFGASLFLYLTKKSKLFSFKKFKECYHFTLNCLGLPTLIAVFFGILGQPLTTMIMIQNILFVLFLVITFYRTHFRDEN</sequence>
<organism evidence="2 3">
    <name type="scientific">Streptococcus gordonii</name>
    <dbReference type="NCBI Taxonomy" id="1302"/>
    <lineage>
        <taxon>Bacteria</taxon>
        <taxon>Bacillati</taxon>
        <taxon>Bacillota</taxon>
        <taxon>Bacilli</taxon>
        <taxon>Lactobacillales</taxon>
        <taxon>Streptococcaceae</taxon>
        <taxon>Streptococcus</taxon>
    </lineage>
</organism>
<keyword evidence="1" id="KW-0812">Transmembrane</keyword>
<dbReference type="EMBL" id="JYGN01000002">
    <property type="protein sequence ID" value="KJQ66087.1"/>
    <property type="molecule type" value="Genomic_DNA"/>
</dbReference>
<accession>A0AB34SBX3</accession>
<feature type="transmembrane region" description="Helical" evidence="1">
    <location>
        <begin position="241"/>
        <end position="259"/>
    </location>
</feature>
<proteinExistence type="predicted"/>
<dbReference type="Pfam" id="PF06691">
    <property type="entry name" value="DUF1189"/>
    <property type="match status" value="1"/>
</dbReference>
<name>A0AB34SBX3_STRGN</name>
<evidence type="ECO:0000313" key="3">
    <source>
        <dbReference type="Proteomes" id="UP000033375"/>
    </source>
</evidence>
<feature type="transmembrane region" description="Helical" evidence="1">
    <location>
        <begin position="217"/>
        <end position="235"/>
    </location>
</feature>
<dbReference type="AlphaFoldDB" id="A0AB34SBX3"/>
<keyword evidence="1" id="KW-0472">Membrane</keyword>
<dbReference type="InterPro" id="IPR009574">
    <property type="entry name" value="DUF1189"/>
</dbReference>
<evidence type="ECO:0000256" key="1">
    <source>
        <dbReference type="SAM" id="Phobius"/>
    </source>
</evidence>
<feature type="transmembrane region" description="Helical" evidence="1">
    <location>
        <begin position="24"/>
        <end position="47"/>
    </location>
</feature>
<gene>
    <name evidence="2" type="primary">malA</name>
    <name evidence="2" type="ORF">TZ88_00781</name>
</gene>
<evidence type="ECO:0000313" key="2">
    <source>
        <dbReference type="EMBL" id="KJQ66087.1"/>
    </source>
</evidence>